<evidence type="ECO:0000313" key="1">
    <source>
        <dbReference type="EMBL" id="CAB3258751.1"/>
    </source>
</evidence>
<name>A0A8S1BIC6_ARCPL</name>
<dbReference type="OrthoDB" id="7473823at2759"/>
<gene>
    <name evidence="1" type="ORF">APLA_LOCUS16370</name>
</gene>
<accession>A0A8S1BIC6</accession>
<proteinExistence type="predicted"/>
<dbReference type="AlphaFoldDB" id="A0A8S1BIC6"/>
<dbReference type="EMBL" id="CADEBD010000665">
    <property type="protein sequence ID" value="CAB3258751.1"/>
    <property type="molecule type" value="Genomic_DNA"/>
</dbReference>
<evidence type="ECO:0000313" key="2">
    <source>
        <dbReference type="Proteomes" id="UP000494256"/>
    </source>
</evidence>
<dbReference type="Proteomes" id="UP000494256">
    <property type="component" value="Unassembled WGS sequence"/>
</dbReference>
<comment type="caution">
    <text evidence="1">The sequence shown here is derived from an EMBL/GenBank/DDBJ whole genome shotgun (WGS) entry which is preliminary data.</text>
</comment>
<protein>
    <submittedName>
        <fullName evidence="1">Uncharacterized protein</fullName>
    </submittedName>
</protein>
<sequence>MAQKQRACDIIGQALRNSQQIKLQKIRRKINFDVQPDEDINSTQLRSNHHESWKAFHHNLNYATAVQSS</sequence>
<organism evidence="1 2">
    <name type="scientific">Arctia plantaginis</name>
    <name type="common">Wood tiger moth</name>
    <name type="synonym">Phalaena plantaginis</name>
    <dbReference type="NCBI Taxonomy" id="874455"/>
    <lineage>
        <taxon>Eukaryota</taxon>
        <taxon>Metazoa</taxon>
        <taxon>Ecdysozoa</taxon>
        <taxon>Arthropoda</taxon>
        <taxon>Hexapoda</taxon>
        <taxon>Insecta</taxon>
        <taxon>Pterygota</taxon>
        <taxon>Neoptera</taxon>
        <taxon>Endopterygota</taxon>
        <taxon>Lepidoptera</taxon>
        <taxon>Glossata</taxon>
        <taxon>Ditrysia</taxon>
        <taxon>Noctuoidea</taxon>
        <taxon>Erebidae</taxon>
        <taxon>Arctiinae</taxon>
        <taxon>Arctia</taxon>
    </lineage>
</organism>
<reference evidence="1 2" key="1">
    <citation type="submission" date="2020-04" db="EMBL/GenBank/DDBJ databases">
        <authorList>
            <person name="Wallbank WR R."/>
            <person name="Pardo Diaz C."/>
            <person name="Kozak K."/>
            <person name="Martin S."/>
            <person name="Jiggins C."/>
            <person name="Moest M."/>
            <person name="Warren A I."/>
            <person name="Byers J.R.P. K."/>
            <person name="Montejo-Kovacevich G."/>
            <person name="Yen C E."/>
        </authorList>
    </citation>
    <scope>NUCLEOTIDE SEQUENCE [LARGE SCALE GENOMIC DNA]</scope>
</reference>